<dbReference type="RefSeq" id="WP_344823810.1">
    <property type="nucleotide sequence ID" value="NZ_BAABEZ010000014.1"/>
</dbReference>
<evidence type="ECO:0000313" key="2">
    <source>
        <dbReference type="EMBL" id="GAA4452481.1"/>
    </source>
</evidence>
<gene>
    <name evidence="2" type="ORF">GCM10023092_11560</name>
</gene>
<dbReference type="Proteomes" id="UP001501410">
    <property type="component" value="Unassembled WGS sequence"/>
</dbReference>
<sequence length="176" mass="19355">MKRIMLICSSLILGTGAVSAQTNSEPNSEITKRNSWLKVGINAGMPLGDASDWSSFTGGVDVSGQFMVTNHFGLGLSTGYNHFFAKDPFSDFGTIPANLLLRYYPKEKGFFAGVDGGYTFYTNVTGETGGFNVKPELGYHNYSWNFYAYYNHIFGSAPMIDIQTVGIAASYNIRFR</sequence>
<feature type="chain" id="PRO_5047361365" description="Outer membrane protein beta-barrel domain-containing protein" evidence="1">
    <location>
        <begin position="21"/>
        <end position="176"/>
    </location>
</feature>
<feature type="signal peptide" evidence="1">
    <location>
        <begin position="1"/>
        <end position="20"/>
    </location>
</feature>
<organism evidence="2 3">
    <name type="scientific">Rurimicrobium arvi</name>
    <dbReference type="NCBI Taxonomy" id="2049916"/>
    <lineage>
        <taxon>Bacteria</taxon>
        <taxon>Pseudomonadati</taxon>
        <taxon>Bacteroidota</taxon>
        <taxon>Chitinophagia</taxon>
        <taxon>Chitinophagales</taxon>
        <taxon>Chitinophagaceae</taxon>
        <taxon>Rurimicrobium</taxon>
    </lineage>
</organism>
<proteinExistence type="predicted"/>
<keyword evidence="1" id="KW-0732">Signal</keyword>
<evidence type="ECO:0008006" key="4">
    <source>
        <dbReference type="Google" id="ProtNLM"/>
    </source>
</evidence>
<comment type="caution">
    <text evidence="2">The sequence shown here is derived from an EMBL/GenBank/DDBJ whole genome shotgun (WGS) entry which is preliminary data.</text>
</comment>
<evidence type="ECO:0000313" key="3">
    <source>
        <dbReference type="Proteomes" id="UP001501410"/>
    </source>
</evidence>
<keyword evidence="3" id="KW-1185">Reference proteome</keyword>
<accession>A0ABP8MQ58</accession>
<dbReference type="EMBL" id="BAABEZ010000014">
    <property type="protein sequence ID" value="GAA4452481.1"/>
    <property type="molecule type" value="Genomic_DNA"/>
</dbReference>
<reference evidence="3" key="1">
    <citation type="journal article" date="2019" name="Int. J. Syst. Evol. Microbiol.">
        <title>The Global Catalogue of Microorganisms (GCM) 10K type strain sequencing project: providing services to taxonomists for standard genome sequencing and annotation.</title>
        <authorList>
            <consortium name="The Broad Institute Genomics Platform"/>
            <consortium name="The Broad Institute Genome Sequencing Center for Infectious Disease"/>
            <person name="Wu L."/>
            <person name="Ma J."/>
        </authorList>
    </citation>
    <scope>NUCLEOTIDE SEQUENCE [LARGE SCALE GENOMIC DNA]</scope>
    <source>
        <strain evidence="3">JCM 31921</strain>
    </source>
</reference>
<evidence type="ECO:0000256" key="1">
    <source>
        <dbReference type="SAM" id="SignalP"/>
    </source>
</evidence>
<protein>
    <recommendedName>
        <fullName evidence="4">Outer membrane protein beta-barrel domain-containing protein</fullName>
    </recommendedName>
</protein>
<name>A0ABP8MQ58_9BACT</name>